<evidence type="ECO:0008006" key="4">
    <source>
        <dbReference type="Google" id="ProtNLM"/>
    </source>
</evidence>
<protein>
    <recommendedName>
        <fullName evidence="4">Methyltransferase domain-containing protein</fullName>
    </recommendedName>
</protein>
<evidence type="ECO:0000313" key="3">
    <source>
        <dbReference type="Proteomes" id="UP000297280"/>
    </source>
</evidence>
<gene>
    <name evidence="2" type="ORF">BPOR_0053g00190</name>
</gene>
<dbReference type="EMBL" id="PQXO01000053">
    <property type="protein sequence ID" value="TGO90728.1"/>
    <property type="molecule type" value="Genomic_DNA"/>
</dbReference>
<proteinExistence type="predicted"/>
<organism evidence="2 3">
    <name type="scientific">Botrytis porri</name>
    <dbReference type="NCBI Taxonomy" id="87229"/>
    <lineage>
        <taxon>Eukaryota</taxon>
        <taxon>Fungi</taxon>
        <taxon>Dikarya</taxon>
        <taxon>Ascomycota</taxon>
        <taxon>Pezizomycotina</taxon>
        <taxon>Leotiomycetes</taxon>
        <taxon>Helotiales</taxon>
        <taxon>Sclerotiniaceae</taxon>
        <taxon>Botrytis</taxon>
    </lineage>
</organism>
<dbReference type="SUPFAM" id="SSF53335">
    <property type="entry name" value="S-adenosyl-L-methionine-dependent methyltransferases"/>
    <property type="match status" value="1"/>
</dbReference>
<feature type="compositionally biased region" description="Low complexity" evidence="1">
    <location>
        <begin position="169"/>
        <end position="178"/>
    </location>
</feature>
<dbReference type="AlphaFoldDB" id="A0A4Z1L1N9"/>
<reference evidence="2 3" key="1">
    <citation type="submission" date="2017-12" db="EMBL/GenBank/DDBJ databases">
        <title>Comparative genomics of Botrytis spp.</title>
        <authorList>
            <person name="Valero-Jimenez C.A."/>
            <person name="Tapia P."/>
            <person name="Veloso J."/>
            <person name="Silva-Moreno E."/>
            <person name="Staats M."/>
            <person name="Valdes J.H."/>
            <person name="Van Kan J.A.L."/>
        </authorList>
    </citation>
    <scope>NUCLEOTIDE SEQUENCE [LARGE SCALE GENOMIC DNA]</scope>
    <source>
        <strain evidence="2 3">MUCL3349</strain>
    </source>
</reference>
<dbReference type="InterPro" id="IPR029063">
    <property type="entry name" value="SAM-dependent_MTases_sf"/>
</dbReference>
<keyword evidence="3" id="KW-1185">Reference proteome</keyword>
<feature type="region of interest" description="Disordered" evidence="1">
    <location>
        <begin position="169"/>
        <end position="203"/>
    </location>
</feature>
<feature type="region of interest" description="Disordered" evidence="1">
    <location>
        <begin position="306"/>
        <end position="348"/>
    </location>
</feature>
<evidence type="ECO:0000313" key="2">
    <source>
        <dbReference type="EMBL" id="TGO90728.1"/>
    </source>
</evidence>
<name>A0A4Z1L1N9_9HELO</name>
<feature type="compositionally biased region" description="Basic and acidic residues" evidence="1">
    <location>
        <begin position="308"/>
        <end position="320"/>
    </location>
</feature>
<dbReference type="STRING" id="87229.A0A4Z1L1N9"/>
<dbReference type="CDD" id="cd02440">
    <property type="entry name" value="AdoMet_MTases"/>
    <property type="match status" value="1"/>
</dbReference>
<accession>A0A4Z1L1N9</accession>
<feature type="compositionally biased region" description="Polar residues" evidence="1">
    <location>
        <begin position="336"/>
        <end position="348"/>
    </location>
</feature>
<dbReference type="Gene3D" id="3.40.50.150">
    <property type="entry name" value="Vaccinia Virus protein VP39"/>
    <property type="match status" value="1"/>
</dbReference>
<comment type="caution">
    <text evidence="2">The sequence shown here is derived from an EMBL/GenBank/DDBJ whole genome shotgun (WGS) entry which is preliminary data.</text>
</comment>
<dbReference type="Proteomes" id="UP000297280">
    <property type="component" value="Unassembled WGS sequence"/>
</dbReference>
<sequence length="348" mass="39517">MEIAAVENVITTAKLPTTTVTTVEVESPDQELYLLNRRDEQERDRLDRQSNAIRVARDGHVLDPRIPKQNVSRVADIATGTGIWLRELAEEFANGGYNLQETIGFDISPDQFPKNPAPETKFVLWDMTKTFPKEYHGTFDVVHVRLVVLALKAEQIKVRKPIPIPIPTPLSKLTPTPTNRNQPATPPRTQRIPPMDRHVLPARTPHNPLLRLKRARVENRNRHHVPILVRPRILLRSTRRRRKDSANFTRGRCVRNRPHIRTVSQTGNKRSGHRVAVARQGADYTVARIAQWIERRRSEEGRVFLSEEGGRDGKAGRDLEVAGGNFGGAQEVEGVENQTQVPHSSWEV</sequence>
<evidence type="ECO:0000256" key="1">
    <source>
        <dbReference type="SAM" id="MobiDB-lite"/>
    </source>
</evidence>